<dbReference type="EMBL" id="JAEPRC010000007">
    <property type="protein sequence ID" value="KAG2215508.1"/>
    <property type="molecule type" value="Genomic_DNA"/>
</dbReference>
<dbReference type="PANTHER" id="PTHR12673:SF159">
    <property type="entry name" value="LD03170P"/>
    <property type="match status" value="1"/>
</dbReference>
<evidence type="ECO:0000313" key="2">
    <source>
        <dbReference type="EMBL" id="KAG2215508.1"/>
    </source>
</evidence>
<dbReference type="InterPro" id="IPR000219">
    <property type="entry name" value="DH_dom"/>
</dbReference>
<organism evidence="2 3">
    <name type="scientific">Mucor plumbeus</name>
    <dbReference type="NCBI Taxonomy" id="97098"/>
    <lineage>
        <taxon>Eukaryota</taxon>
        <taxon>Fungi</taxon>
        <taxon>Fungi incertae sedis</taxon>
        <taxon>Mucoromycota</taxon>
        <taxon>Mucoromycotina</taxon>
        <taxon>Mucoromycetes</taxon>
        <taxon>Mucorales</taxon>
        <taxon>Mucorineae</taxon>
        <taxon>Mucoraceae</taxon>
        <taxon>Mucor</taxon>
    </lineage>
</organism>
<dbReference type="PANTHER" id="PTHR12673">
    <property type="entry name" value="FACIOGENITAL DYSPLASIA PROTEIN"/>
    <property type="match status" value="1"/>
</dbReference>
<dbReference type="Gene3D" id="2.30.29.30">
    <property type="entry name" value="Pleckstrin-homology domain (PH domain)/Phosphotyrosine-binding domain (PTB)"/>
    <property type="match status" value="1"/>
</dbReference>
<dbReference type="SUPFAM" id="SSF50729">
    <property type="entry name" value="PH domain-like"/>
    <property type="match status" value="1"/>
</dbReference>
<evidence type="ECO:0000259" key="1">
    <source>
        <dbReference type="PROSITE" id="PS50010"/>
    </source>
</evidence>
<reference evidence="2" key="1">
    <citation type="submission" date="2020-12" db="EMBL/GenBank/DDBJ databases">
        <title>Metabolic potential, ecology and presence of endohyphal bacteria is reflected in genomic diversity of Mucoromycotina.</title>
        <authorList>
            <person name="Muszewska A."/>
            <person name="Okrasinska A."/>
            <person name="Steczkiewicz K."/>
            <person name="Drgas O."/>
            <person name="Orlowska M."/>
            <person name="Perlinska-Lenart U."/>
            <person name="Aleksandrzak-Piekarczyk T."/>
            <person name="Szatraj K."/>
            <person name="Zielenkiewicz U."/>
            <person name="Pilsyk S."/>
            <person name="Malc E."/>
            <person name="Mieczkowski P."/>
            <person name="Kruszewska J.S."/>
            <person name="Biernat P."/>
            <person name="Pawlowska J."/>
        </authorList>
    </citation>
    <scope>NUCLEOTIDE SEQUENCE</scope>
    <source>
        <strain evidence="2">CBS 226.32</strain>
    </source>
</reference>
<dbReference type="AlphaFoldDB" id="A0A8H7RRW9"/>
<proteinExistence type="predicted"/>
<dbReference type="InterPro" id="IPR011993">
    <property type="entry name" value="PH-like_dom_sf"/>
</dbReference>
<name>A0A8H7RRW9_9FUNG</name>
<dbReference type="SUPFAM" id="SSF48065">
    <property type="entry name" value="DBL homology domain (DH-domain)"/>
    <property type="match status" value="1"/>
</dbReference>
<keyword evidence="3" id="KW-1185">Reference proteome</keyword>
<dbReference type="GO" id="GO:0005085">
    <property type="term" value="F:guanyl-nucleotide exchange factor activity"/>
    <property type="evidence" value="ECO:0007669"/>
    <property type="project" value="InterPro"/>
</dbReference>
<evidence type="ECO:0000313" key="3">
    <source>
        <dbReference type="Proteomes" id="UP000650833"/>
    </source>
</evidence>
<dbReference type="InterPro" id="IPR035899">
    <property type="entry name" value="DBL_dom_sf"/>
</dbReference>
<sequence>MQRSTVEDEQLINIPYYATLKTTDPSILSSTSSSSQRLSEITSTTNSSISIDPSSATINASDFDQFDIIDSLDFDDVDDTLLVLNSYILPLRKNSNKSSFSFLGMKKLPCTEREMRWLFGNFEDIQVVHSDILASLNERLNIWGPTQIISDVIQTWFLKLQQQYLIYFDNYDVLVTTYERLTRYQPFKKFTETVDKNANLKGTTLLSLLQTPVSCISRYQKLLSKLADNTSSMHPDYIGLMQCKNRIQLIADEFKNKLEDAKNVNRVYEIITAMTGQPFSVKAERRLYLQNNFARSTRLSSEDLTYFLFSDMLVYAKQKQSALQYKGHTMLNRAKIRALSPEESIEDGWSIEITSPFQGVDSLNTTFMGSPTAQVIHTYNKQDQTKWVSCLEAIVIRLDQTQQNKSINN</sequence>
<gene>
    <name evidence="2" type="ORF">INT46_006768</name>
</gene>
<dbReference type="Proteomes" id="UP000650833">
    <property type="component" value="Unassembled WGS sequence"/>
</dbReference>
<dbReference type="InterPro" id="IPR051092">
    <property type="entry name" value="FYVE_RhoGEF_PH"/>
</dbReference>
<dbReference type="Gene3D" id="1.20.900.10">
    <property type="entry name" value="Dbl homology (DH) domain"/>
    <property type="match status" value="1"/>
</dbReference>
<accession>A0A8H7RRW9</accession>
<dbReference type="Pfam" id="PF00621">
    <property type="entry name" value="RhoGEF"/>
    <property type="match status" value="1"/>
</dbReference>
<feature type="domain" description="DH" evidence="1">
    <location>
        <begin position="65"/>
        <end position="257"/>
    </location>
</feature>
<dbReference type="PROSITE" id="PS50010">
    <property type="entry name" value="DH_2"/>
    <property type="match status" value="1"/>
</dbReference>
<protein>
    <recommendedName>
        <fullName evidence="1">DH domain-containing protein</fullName>
    </recommendedName>
</protein>
<dbReference type="OrthoDB" id="660555at2759"/>
<dbReference type="SMART" id="SM00325">
    <property type="entry name" value="RhoGEF"/>
    <property type="match status" value="1"/>
</dbReference>
<dbReference type="GO" id="GO:0005737">
    <property type="term" value="C:cytoplasm"/>
    <property type="evidence" value="ECO:0007669"/>
    <property type="project" value="TreeGrafter"/>
</dbReference>
<comment type="caution">
    <text evidence="2">The sequence shown here is derived from an EMBL/GenBank/DDBJ whole genome shotgun (WGS) entry which is preliminary data.</text>
</comment>